<feature type="region of interest" description="Disordered" evidence="1">
    <location>
        <begin position="101"/>
        <end position="120"/>
    </location>
</feature>
<protein>
    <submittedName>
        <fullName evidence="3">Uncharacterized protein</fullName>
    </submittedName>
</protein>
<evidence type="ECO:0000313" key="3">
    <source>
        <dbReference type="EMBL" id="THT96174.1"/>
    </source>
</evidence>
<dbReference type="AlphaFoldDB" id="A0A4S8ERR3"/>
<gene>
    <name evidence="3" type="ORF">E9531_16540</name>
</gene>
<feature type="chain" id="PRO_5020693718" evidence="2">
    <location>
        <begin position="39"/>
        <end position="262"/>
    </location>
</feature>
<reference evidence="3 4" key="1">
    <citation type="journal article" date="2015" name="Antonie Van Leeuwenhoek">
        <title>Lampropedia puyangensis sp. nov., isolated from symptomatic bark of Populus ? euramericana canker and emended description of Lampropedia hyalina (Ehrenberg 1832) Lee et al. 2004.</title>
        <authorList>
            <person name="Li Y."/>
            <person name="Wang T."/>
            <person name="Piao C.G."/>
            <person name="Wang L.F."/>
            <person name="Tian G.Z."/>
            <person name="Zhu T.H."/>
            <person name="Guo M.W."/>
        </authorList>
    </citation>
    <scope>NUCLEOTIDE SEQUENCE [LARGE SCALE GENOMIC DNA]</scope>
    <source>
        <strain evidence="3 4">2-bin</strain>
    </source>
</reference>
<dbReference type="Proteomes" id="UP000308917">
    <property type="component" value="Unassembled WGS sequence"/>
</dbReference>
<organism evidence="3 4">
    <name type="scientific">Lampropedia puyangensis</name>
    <dbReference type="NCBI Taxonomy" id="1330072"/>
    <lineage>
        <taxon>Bacteria</taxon>
        <taxon>Pseudomonadati</taxon>
        <taxon>Pseudomonadota</taxon>
        <taxon>Betaproteobacteria</taxon>
        <taxon>Burkholderiales</taxon>
        <taxon>Comamonadaceae</taxon>
        <taxon>Lampropedia</taxon>
    </lineage>
</organism>
<comment type="caution">
    <text evidence="3">The sequence shown here is derived from an EMBL/GenBank/DDBJ whole genome shotgun (WGS) entry which is preliminary data.</text>
</comment>
<keyword evidence="2" id="KW-0732">Signal</keyword>
<dbReference type="EMBL" id="STFG01000033">
    <property type="protein sequence ID" value="THT96174.1"/>
    <property type="molecule type" value="Genomic_DNA"/>
</dbReference>
<evidence type="ECO:0000256" key="1">
    <source>
        <dbReference type="SAM" id="MobiDB-lite"/>
    </source>
</evidence>
<evidence type="ECO:0000313" key="4">
    <source>
        <dbReference type="Proteomes" id="UP000308917"/>
    </source>
</evidence>
<evidence type="ECO:0000256" key="2">
    <source>
        <dbReference type="SAM" id="SignalP"/>
    </source>
</evidence>
<accession>A0A4S8ERR3</accession>
<proteinExistence type="predicted"/>
<keyword evidence="4" id="KW-1185">Reference proteome</keyword>
<dbReference type="OrthoDB" id="5509809at2"/>
<name>A0A4S8ERR3_9BURK</name>
<sequence>MKTIEKKKWAIRATVKRMTMAACVVGSVWSHMAVQAQAVETSAPEALAKTSTEAPPVHLLLSYHTMNIGSDGVQREASYTKRMHRVGQRIWIEKDTPQALRDSLAHGHGGNQNTGPHAGHAHTLAQEAPLMVQKDADGDVQVQVVINSLEQLISVERAHQGNVGYNGSWEATYWVIPPSSLHALQRVGQPRDGIQLYRKFADESMTEVAWDIEKQYPRRVLKRGPHDTTYYQLTAEEVDAPETMPWTLLSHYKTGDYSDLLD</sequence>
<feature type="signal peptide" evidence="2">
    <location>
        <begin position="1"/>
        <end position="38"/>
    </location>
</feature>
<dbReference type="RefSeq" id="WP_136574882.1">
    <property type="nucleotide sequence ID" value="NZ_STFG01000033.1"/>
</dbReference>